<keyword evidence="1" id="KW-0004">4Fe-4S</keyword>
<sequence length="80" mass="8551">MGCNIVTDLSSVPRLRPAAVVINQAWCKKCGICIAFCNKGVLAFGEGNRVEVAQPENCVGCGLCENFCPDYAINLEVADQ</sequence>
<proteinExistence type="predicted"/>
<dbReference type="PANTHER" id="PTHR43687">
    <property type="entry name" value="ADENYLYLSULFATE REDUCTASE, BETA SUBUNIT"/>
    <property type="match status" value="1"/>
</dbReference>
<gene>
    <name evidence="6" type="ORF">SAMN02745133_00273</name>
</gene>
<evidence type="ECO:0000256" key="4">
    <source>
        <dbReference type="ARBA" id="ARBA00023014"/>
    </source>
</evidence>
<dbReference type="AlphaFoldDB" id="A0A1M4SY57"/>
<keyword evidence="3" id="KW-0408">Iron</keyword>
<evidence type="ECO:0000256" key="2">
    <source>
        <dbReference type="ARBA" id="ARBA00022723"/>
    </source>
</evidence>
<evidence type="ECO:0000313" key="7">
    <source>
        <dbReference type="Proteomes" id="UP000184148"/>
    </source>
</evidence>
<dbReference type="InterPro" id="IPR017900">
    <property type="entry name" value="4Fe4S_Fe_S_CS"/>
</dbReference>
<dbReference type="PROSITE" id="PS00198">
    <property type="entry name" value="4FE4S_FER_1"/>
    <property type="match status" value="1"/>
</dbReference>
<dbReference type="GO" id="GO:0051539">
    <property type="term" value="F:4 iron, 4 sulfur cluster binding"/>
    <property type="evidence" value="ECO:0007669"/>
    <property type="project" value="UniProtKB-KW"/>
</dbReference>
<evidence type="ECO:0000313" key="6">
    <source>
        <dbReference type="EMBL" id="SHE36927.1"/>
    </source>
</evidence>
<dbReference type="Pfam" id="PF14697">
    <property type="entry name" value="Fer4_21"/>
    <property type="match status" value="1"/>
</dbReference>
<keyword evidence="7" id="KW-1185">Reference proteome</keyword>
<dbReference type="EMBL" id="FQUY01000001">
    <property type="protein sequence ID" value="SHE36927.1"/>
    <property type="molecule type" value="Genomic_DNA"/>
</dbReference>
<evidence type="ECO:0000256" key="1">
    <source>
        <dbReference type="ARBA" id="ARBA00022485"/>
    </source>
</evidence>
<organism evidence="6 7">
    <name type="scientific">Desulforamulus putei DSM 12395</name>
    <dbReference type="NCBI Taxonomy" id="1121429"/>
    <lineage>
        <taxon>Bacteria</taxon>
        <taxon>Bacillati</taxon>
        <taxon>Bacillota</taxon>
        <taxon>Clostridia</taxon>
        <taxon>Eubacteriales</taxon>
        <taxon>Peptococcaceae</taxon>
        <taxon>Desulforamulus</taxon>
    </lineage>
</organism>
<dbReference type="PROSITE" id="PS51379">
    <property type="entry name" value="4FE4S_FER_2"/>
    <property type="match status" value="2"/>
</dbReference>
<dbReference type="GO" id="GO:0046872">
    <property type="term" value="F:metal ion binding"/>
    <property type="evidence" value="ECO:0007669"/>
    <property type="project" value="UniProtKB-KW"/>
</dbReference>
<dbReference type="PANTHER" id="PTHR43687:SF4">
    <property type="entry name" value="BLR5484 PROTEIN"/>
    <property type="match status" value="1"/>
</dbReference>
<dbReference type="InterPro" id="IPR050572">
    <property type="entry name" value="Fe-S_Ferredoxin"/>
</dbReference>
<protein>
    <submittedName>
        <fullName evidence="6">2-oxoglutarate ferredoxin oxidoreductase subunit delta</fullName>
    </submittedName>
</protein>
<dbReference type="STRING" id="1121429.SAMN02745133_00273"/>
<dbReference type="Gene3D" id="3.30.70.20">
    <property type="match status" value="1"/>
</dbReference>
<reference evidence="7" key="1">
    <citation type="submission" date="2016-11" db="EMBL/GenBank/DDBJ databases">
        <authorList>
            <person name="Varghese N."/>
            <person name="Submissions S."/>
        </authorList>
    </citation>
    <scope>NUCLEOTIDE SEQUENCE [LARGE SCALE GENOMIC DNA]</scope>
    <source>
        <strain evidence="7">DSM 12395</strain>
    </source>
</reference>
<keyword evidence="2" id="KW-0479">Metal-binding</keyword>
<feature type="domain" description="4Fe-4S ferredoxin-type" evidence="5">
    <location>
        <begin position="48"/>
        <end position="78"/>
    </location>
</feature>
<evidence type="ECO:0000256" key="3">
    <source>
        <dbReference type="ARBA" id="ARBA00023004"/>
    </source>
</evidence>
<evidence type="ECO:0000259" key="5">
    <source>
        <dbReference type="PROSITE" id="PS51379"/>
    </source>
</evidence>
<dbReference type="SUPFAM" id="SSF54862">
    <property type="entry name" value="4Fe-4S ferredoxins"/>
    <property type="match status" value="1"/>
</dbReference>
<dbReference type="InterPro" id="IPR017896">
    <property type="entry name" value="4Fe4S_Fe-S-bd"/>
</dbReference>
<feature type="domain" description="4Fe-4S ferredoxin-type" evidence="5">
    <location>
        <begin position="18"/>
        <end position="47"/>
    </location>
</feature>
<keyword evidence="4" id="KW-0411">Iron-sulfur</keyword>
<accession>A0A1M4SY57</accession>
<dbReference type="Proteomes" id="UP000184148">
    <property type="component" value="Unassembled WGS sequence"/>
</dbReference>
<name>A0A1M4SY57_9FIRM</name>